<protein>
    <submittedName>
        <fullName evidence="2">Phage Tail Collar Domain protein</fullName>
    </submittedName>
</protein>
<dbReference type="Proteomes" id="UP000006258">
    <property type="component" value="Unassembled WGS sequence"/>
</dbReference>
<dbReference type="HOGENOM" id="CLU_087872_1_1_10"/>
<evidence type="ECO:0000313" key="2">
    <source>
        <dbReference type="EMBL" id="EFK57960.1"/>
    </source>
</evidence>
<dbReference type="GeneID" id="95430374"/>
<dbReference type="eggNOG" id="COG4675">
    <property type="taxonomic scope" value="Bacteria"/>
</dbReference>
<organism evidence="2 3">
    <name type="scientific">Sphingobacterium spiritivorum ATCC 33861</name>
    <dbReference type="NCBI Taxonomy" id="525373"/>
    <lineage>
        <taxon>Bacteria</taxon>
        <taxon>Pseudomonadati</taxon>
        <taxon>Bacteroidota</taxon>
        <taxon>Sphingobacteriia</taxon>
        <taxon>Sphingobacteriales</taxon>
        <taxon>Sphingobacteriaceae</taxon>
        <taxon>Sphingobacterium</taxon>
    </lineage>
</organism>
<name>D7VLV5_SPHSI</name>
<dbReference type="AlphaFoldDB" id="D7VLV5"/>
<keyword evidence="3" id="KW-1185">Reference proteome</keyword>
<gene>
    <name evidence="2" type="ORF">HMPREF0766_11952</name>
</gene>
<dbReference type="InterPro" id="IPR037053">
    <property type="entry name" value="Phage_tail_collar_dom_sf"/>
</dbReference>
<dbReference type="STRING" id="525373.HMPREF0766_11952"/>
<evidence type="ECO:0000313" key="3">
    <source>
        <dbReference type="Proteomes" id="UP000006258"/>
    </source>
</evidence>
<feature type="domain" description="Phage tail collar" evidence="1">
    <location>
        <begin position="6"/>
        <end position="62"/>
    </location>
</feature>
<dbReference type="SUPFAM" id="SSF88874">
    <property type="entry name" value="Receptor-binding domain of short tail fibre protein gp12"/>
    <property type="match status" value="1"/>
</dbReference>
<accession>D7VLV5</accession>
<comment type="caution">
    <text evidence="2">The sequence shown here is derived from an EMBL/GenBank/DDBJ whole genome shotgun (WGS) entry which is preliminary data.</text>
</comment>
<dbReference type="InterPro" id="IPR011083">
    <property type="entry name" value="Phage_tail_collar_dom"/>
</dbReference>
<sequence length="195" mass="20322">MDGTIGEIRLFAASYAPRNWMLCQGQLIAVRSNTALFSILGTTYGGNGTTTFGLPDFQGRTIIGAGLGLGLTQRIIGEQGGAANVTLTVQQMAAHNHPVIRNGGPKLKISSANATTAIPVNGVSIARPGYMEGTNFVTTLGFVSDAADTALEAANQNIPAFNTDIKGGNEPHSNIQPYLGMNVMICIAGNFPARN</sequence>
<dbReference type="EMBL" id="ACHA02000010">
    <property type="protein sequence ID" value="EFK57960.1"/>
    <property type="molecule type" value="Genomic_DNA"/>
</dbReference>
<dbReference type="OrthoDB" id="9810174at2"/>
<evidence type="ECO:0000259" key="1">
    <source>
        <dbReference type="Pfam" id="PF07484"/>
    </source>
</evidence>
<dbReference type="Gene3D" id="3.90.1340.10">
    <property type="entry name" value="Phage tail collar domain"/>
    <property type="match status" value="1"/>
</dbReference>
<reference evidence="2" key="1">
    <citation type="submission" date="2010-07" db="EMBL/GenBank/DDBJ databases">
        <authorList>
            <person name="Muzny D."/>
            <person name="Qin X."/>
            <person name="Buhay C."/>
            <person name="Dugan-Rocha S."/>
            <person name="Ding Y."/>
            <person name="Chen G."/>
            <person name="Hawes A."/>
            <person name="Holder M."/>
            <person name="Jhangiani S."/>
            <person name="Johnson A."/>
            <person name="Khan Z."/>
            <person name="Li Z."/>
            <person name="Liu W."/>
            <person name="Liu X."/>
            <person name="Perez L."/>
            <person name="Shen H."/>
            <person name="Wang Q."/>
            <person name="Watt J."/>
            <person name="Xi L."/>
            <person name="Xin Y."/>
            <person name="Zhou J."/>
            <person name="Deng J."/>
            <person name="Jiang H."/>
            <person name="Liu Y."/>
            <person name="Qu J."/>
            <person name="Song X.-Z."/>
            <person name="Zhang L."/>
            <person name="Villasana D."/>
            <person name="Johnson A."/>
            <person name="Liu J."/>
            <person name="Liyanage D."/>
            <person name="Lorensuhewa L."/>
            <person name="Robinson T."/>
            <person name="Song A."/>
            <person name="Song B.-B."/>
            <person name="Dinh H."/>
            <person name="Thornton R."/>
            <person name="Coyle M."/>
            <person name="Francisco L."/>
            <person name="Jackson L."/>
            <person name="Javaid M."/>
            <person name="Korchina V."/>
            <person name="Kovar C."/>
            <person name="Mata R."/>
            <person name="Mathew T."/>
            <person name="Ngo R."/>
            <person name="Nguyen L."/>
            <person name="Nguyen N."/>
            <person name="Okwuonu G."/>
            <person name="Ongeri F."/>
            <person name="Pham C."/>
            <person name="Simmons D."/>
            <person name="Wilczek-Boney K."/>
            <person name="Hale W."/>
            <person name="Jakkamsetti A."/>
            <person name="Pham P."/>
            <person name="Ruth R."/>
            <person name="San Lucas F."/>
            <person name="Warren J."/>
            <person name="Zhang J."/>
            <person name="Zhao Z."/>
            <person name="Zhou C."/>
            <person name="Zhu D."/>
            <person name="Lee S."/>
            <person name="Bess C."/>
            <person name="Blankenburg K."/>
            <person name="Forbes L."/>
            <person name="Fu Q."/>
            <person name="Gubbala S."/>
            <person name="Hirani K."/>
            <person name="Jayaseelan J.C."/>
            <person name="Lara F."/>
            <person name="Munidasa M."/>
            <person name="Palculict T."/>
            <person name="Patil S."/>
            <person name="Pu L.-L."/>
            <person name="Saada N."/>
            <person name="Tang L."/>
            <person name="Weissenberger G."/>
            <person name="Zhu Y."/>
            <person name="Hemphill L."/>
            <person name="Shang Y."/>
            <person name="Youmans B."/>
            <person name="Ayvaz T."/>
            <person name="Ross M."/>
            <person name="Santibanez J."/>
            <person name="Aqrawi P."/>
            <person name="Gross S."/>
            <person name="Joshi V."/>
            <person name="Fowler G."/>
            <person name="Nazareth L."/>
            <person name="Reid J."/>
            <person name="Worley K."/>
            <person name="Petrosino J."/>
            <person name="Highlander S."/>
            <person name="Gibbs R."/>
        </authorList>
    </citation>
    <scope>NUCLEOTIDE SEQUENCE [LARGE SCALE GENOMIC DNA]</scope>
    <source>
        <strain evidence="2">ATCC 33861</strain>
    </source>
</reference>
<dbReference type="Pfam" id="PF07484">
    <property type="entry name" value="Collar"/>
    <property type="match status" value="1"/>
</dbReference>
<dbReference type="RefSeq" id="WP_003001018.1">
    <property type="nucleotide sequence ID" value="NZ_GL379776.1"/>
</dbReference>
<proteinExistence type="predicted"/>